<proteinExistence type="predicted"/>
<accession>A0A7R9IXQ1</accession>
<protein>
    <submittedName>
        <fullName evidence="1">(California timema) hypothetical protein</fullName>
    </submittedName>
</protein>
<sequence length="57" mass="6192">MKGRTSLLKHANVNVLEKERCEDSPKLTGMYAITSGMICAENKGRSSYKALSTGAMI</sequence>
<dbReference type="Gene3D" id="2.40.10.10">
    <property type="entry name" value="Trypsin-like serine proteases"/>
    <property type="match status" value="1"/>
</dbReference>
<dbReference type="InterPro" id="IPR043504">
    <property type="entry name" value="Peptidase_S1_PA_chymotrypsin"/>
</dbReference>
<dbReference type="AlphaFoldDB" id="A0A7R9IXQ1"/>
<evidence type="ECO:0000313" key="1">
    <source>
        <dbReference type="EMBL" id="CAD7568902.1"/>
    </source>
</evidence>
<name>A0A7R9IXQ1_TIMCA</name>
<reference evidence="1" key="1">
    <citation type="submission" date="2020-11" db="EMBL/GenBank/DDBJ databases">
        <authorList>
            <person name="Tran Van P."/>
        </authorList>
    </citation>
    <scope>NUCLEOTIDE SEQUENCE</scope>
</reference>
<gene>
    <name evidence="1" type="ORF">TCMB3V08_LOCUS1654</name>
</gene>
<organism evidence="1">
    <name type="scientific">Timema californicum</name>
    <name type="common">California timema</name>
    <name type="synonym">Walking stick</name>
    <dbReference type="NCBI Taxonomy" id="61474"/>
    <lineage>
        <taxon>Eukaryota</taxon>
        <taxon>Metazoa</taxon>
        <taxon>Ecdysozoa</taxon>
        <taxon>Arthropoda</taxon>
        <taxon>Hexapoda</taxon>
        <taxon>Insecta</taxon>
        <taxon>Pterygota</taxon>
        <taxon>Neoptera</taxon>
        <taxon>Polyneoptera</taxon>
        <taxon>Phasmatodea</taxon>
        <taxon>Timematodea</taxon>
        <taxon>Timematoidea</taxon>
        <taxon>Timematidae</taxon>
        <taxon>Timema</taxon>
    </lineage>
</organism>
<dbReference type="EMBL" id="OE179472">
    <property type="protein sequence ID" value="CAD7568902.1"/>
    <property type="molecule type" value="Genomic_DNA"/>
</dbReference>